<dbReference type="Pfam" id="PF04715">
    <property type="entry name" value="Anth_synt_I_N"/>
    <property type="match status" value="1"/>
</dbReference>
<feature type="non-terminal residue" evidence="2">
    <location>
        <position position="66"/>
    </location>
</feature>
<dbReference type="EMBL" id="AGJK01000287">
    <property type="protein sequence ID" value="EHP86849.1"/>
    <property type="molecule type" value="Genomic_DNA"/>
</dbReference>
<evidence type="ECO:0000313" key="2">
    <source>
        <dbReference type="EMBL" id="EHP86849.1"/>
    </source>
</evidence>
<evidence type="ECO:0000259" key="1">
    <source>
        <dbReference type="Pfam" id="PF04715"/>
    </source>
</evidence>
<dbReference type="SUPFAM" id="SSF56322">
    <property type="entry name" value="ADC synthase"/>
    <property type="match status" value="1"/>
</dbReference>
<comment type="caution">
    <text evidence="2">The sequence shown here is derived from an EMBL/GenBank/DDBJ whole genome shotgun (WGS) entry which is preliminary data.</text>
</comment>
<proteinExistence type="predicted"/>
<gene>
    <name evidence="2" type="ORF">MetexDRAFT_5687</name>
</gene>
<dbReference type="AlphaFoldDB" id="H1KSS4"/>
<evidence type="ECO:0000313" key="3">
    <source>
        <dbReference type="Proteomes" id="UP000004382"/>
    </source>
</evidence>
<reference evidence="2 3" key="1">
    <citation type="submission" date="2011-09" db="EMBL/GenBank/DDBJ databases">
        <title>The draft genome of Methylobacterium extorquens DSM 13060.</title>
        <authorList>
            <consortium name="US DOE Joint Genome Institute (JGI-PGF)"/>
            <person name="Lucas S."/>
            <person name="Han J."/>
            <person name="Lapidus A."/>
            <person name="Cheng J.-F."/>
            <person name="Goodwin L."/>
            <person name="Pitluck S."/>
            <person name="Peters L."/>
            <person name="Land M.L."/>
            <person name="Hauser L."/>
            <person name="Koskimaki J."/>
            <person name="Halonen O."/>
            <person name="Pirttila A."/>
            <person name="Frank C."/>
            <person name="Woyke T.J."/>
        </authorList>
    </citation>
    <scope>NUCLEOTIDE SEQUENCE [LARGE SCALE GENOMIC DNA]</scope>
    <source>
        <strain evidence="2 3">DSM 13060</strain>
    </source>
</reference>
<organism evidence="2 3">
    <name type="scientific">Methylorubrum extorquens DSM 13060</name>
    <dbReference type="NCBI Taxonomy" id="882800"/>
    <lineage>
        <taxon>Bacteria</taxon>
        <taxon>Pseudomonadati</taxon>
        <taxon>Pseudomonadota</taxon>
        <taxon>Alphaproteobacteria</taxon>
        <taxon>Hyphomicrobiales</taxon>
        <taxon>Methylobacteriaceae</taxon>
        <taxon>Methylorubrum</taxon>
    </lineage>
</organism>
<accession>H1KSS4</accession>
<dbReference type="InterPro" id="IPR005801">
    <property type="entry name" value="ADC_synthase"/>
</dbReference>
<sequence>MTAEPMVWTREIPFIDPVAAAARLARLPGLAFLDSAMRHDTLGRVSVLAADPFARFRYRDGRATLD</sequence>
<name>H1KSS4_METEX</name>
<dbReference type="InterPro" id="IPR006805">
    <property type="entry name" value="Anth_synth_I_N"/>
</dbReference>
<dbReference type="Proteomes" id="UP000004382">
    <property type="component" value="Unassembled WGS sequence"/>
</dbReference>
<feature type="domain" description="Anthranilate synthase component I N-terminal" evidence="1">
    <location>
        <begin position="15"/>
        <end position="64"/>
    </location>
</feature>
<protein>
    <submittedName>
        <fullName evidence="2">Para-aminobenzoate synthase, subunit I</fullName>
    </submittedName>
</protein>